<proteinExistence type="predicted"/>
<gene>
    <name evidence="1" type="ORF">K8V01_02755</name>
</gene>
<reference evidence="1" key="1">
    <citation type="journal article" date="2021" name="PeerJ">
        <title>Extensive microbial diversity within the chicken gut microbiome revealed by metagenomics and culture.</title>
        <authorList>
            <person name="Gilroy R."/>
            <person name="Ravi A."/>
            <person name="Getino M."/>
            <person name="Pursley I."/>
            <person name="Horton D.L."/>
            <person name="Alikhan N.F."/>
            <person name="Baker D."/>
            <person name="Gharbi K."/>
            <person name="Hall N."/>
            <person name="Watson M."/>
            <person name="Adriaenssens E.M."/>
            <person name="Foster-Nyarko E."/>
            <person name="Jarju S."/>
            <person name="Secka A."/>
            <person name="Antonio M."/>
            <person name="Oren A."/>
            <person name="Chaudhuri R.R."/>
            <person name="La Ragione R."/>
            <person name="Hildebrand F."/>
            <person name="Pallen M.J."/>
        </authorList>
    </citation>
    <scope>NUCLEOTIDE SEQUENCE</scope>
    <source>
        <strain evidence="1">CHK179-5677</strain>
    </source>
</reference>
<dbReference type="RefSeq" id="WP_295369220.1">
    <property type="nucleotide sequence ID" value="NZ_DYUC01000021.1"/>
</dbReference>
<evidence type="ECO:0000313" key="2">
    <source>
        <dbReference type="Proteomes" id="UP000760668"/>
    </source>
</evidence>
<organism evidence="1 2">
    <name type="scientific">Pseudoflavonifractor capillosus</name>
    <dbReference type="NCBI Taxonomy" id="106588"/>
    <lineage>
        <taxon>Bacteria</taxon>
        <taxon>Bacillati</taxon>
        <taxon>Bacillota</taxon>
        <taxon>Clostridia</taxon>
        <taxon>Eubacteriales</taxon>
        <taxon>Oscillospiraceae</taxon>
        <taxon>Pseudoflavonifractor</taxon>
    </lineage>
</organism>
<protein>
    <submittedName>
        <fullName evidence="1">DUF4860 domain-containing protein</fullName>
    </submittedName>
</protein>
<dbReference type="Proteomes" id="UP000760668">
    <property type="component" value="Unassembled WGS sequence"/>
</dbReference>
<dbReference type="Pfam" id="PF16152">
    <property type="entry name" value="DUF4860"/>
    <property type="match status" value="1"/>
</dbReference>
<reference evidence="1" key="2">
    <citation type="submission" date="2021-09" db="EMBL/GenBank/DDBJ databases">
        <authorList>
            <person name="Gilroy R."/>
        </authorList>
    </citation>
    <scope>NUCLEOTIDE SEQUENCE</scope>
    <source>
        <strain evidence="1">CHK179-5677</strain>
    </source>
</reference>
<dbReference type="InterPro" id="IPR032340">
    <property type="entry name" value="DUF4860"/>
</dbReference>
<sequence>MKIHSGGNGLRRVVVVCLAGLFALLAMGVTLLGTGVYRAVAGDADANSTQRTALSYVVNQIRRADAGGVAVGTFGGADALRLTETGEDGSVYVTLIYCWEGSLRELYMEEDTGLAPEDGMAVLPLSSLSLSVSEAGNLDISAGSGADRWSVTLHPRTGLEEVGEL</sequence>
<accession>A0A921SRW4</accession>
<evidence type="ECO:0000313" key="1">
    <source>
        <dbReference type="EMBL" id="HJG85941.1"/>
    </source>
</evidence>
<comment type="caution">
    <text evidence="1">The sequence shown here is derived from an EMBL/GenBank/DDBJ whole genome shotgun (WGS) entry which is preliminary data.</text>
</comment>
<dbReference type="EMBL" id="DYUC01000021">
    <property type="protein sequence ID" value="HJG85941.1"/>
    <property type="molecule type" value="Genomic_DNA"/>
</dbReference>
<dbReference type="AlphaFoldDB" id="A0A921SRW4"/>
<name>A0A921SRW4_9FIRM</name>